<feature type="chain" id="PRO_5023561372" description="Arginine biosynthesis bifunctional protein ArgJ beta chain" evidence="9">
    <location>
        <begin position="188"/>
        <end position="405"/>
    </location>
</feature>
<feature type="site" description="Involved in the stabilization of negative charge on the oxyanion by the formation of the oxyanion hole" evidence="9">
    <location>
        <position position="115"/>
    </location>
</feature>
<evidence type="ECO:0000256" key="8">
    <source>
        <dbReference type="ARBA" id="ARBA00049439"/>
    </source>
</evidence>
<reference evidence="10 11" key="1">
    <citation type="journal article" date="2010" name="Stand. Genomic Sci.">
        <title>Complete genome sequence of Ilyobacter polytropus type strain (CuHbu1).</title>
        <authorList>
            <person name="Sikorski J."/>
            <person name="Chertkov O."/>
            <person name="Lapidus A."/>
            <person name="Nolan M."/>
            <person name="Lucas S."/>
            <person name="Del Rio T.G."/>
            <person name="Tice H."/>
            <person name="Cheng J.F."/>
            <person name="Tapia R."/>
            <person name="Han C."/>
            <person name="Goodwin L."/>
            <person name="Pitluck S."/>
            <person name="Liolios K."/>
            <person name="Ivanova N."/>
            <person name="Mavromatis K."/>
            <person name="Mikhailova N."/>
            <person name="Pati A."/>
            <person name="Chen A."/>
            <person name="Palaniappan K."/>
            <person name="Land M."/>
            <person name="Hauser L."/>
            <person name="Chang Y.J."/>
            <person name="Jeffries C.D."/>
            <person name="Brambilla E."/>
            <person name="Yasawong M."/>
            <person name="Rohde M."/>
            <person name="Pukall R."/>
            <person name="Spring S."/>
            <person name="Goker M."/>
            <person name="Woyke T."/>
            <person name="Bristow J."/>
            <person name="Eisen J.A."/>
            <person name="Markowitz V."/>
            <person name="Hugenholtz P."/>
            <person name="Kyrpides N.C."/>
            <person name="Klenk H.P."/>
        </authorList>
    </citation>
    <scope>NUCLEOTIDE SEQUENCE [LARGE SCALE GENOMIC DNA]</scope>
    <source>
        <strain evidence="11">ATCC 51220 / DSM 2926 / LMG 16218 / CuHBu1</strain>
        <plasmid evidence="11">pILYOP01</plasmid>
    </source>
</reference>
<dbReference type="AlphaFoldDB" id="E3HC23"/>
<dbReference type="Gene3D" id="3.60.70.12">
    <property type="entry name" value="L-amino peptidase D-ALA esterase/amidase"/>
    <property type="match status" value="1"/>
</dbReference>
<dbReference type="InterPro" id="IPR042195">
    <property type="entry name" value="ArgJ_beta_C"/>
</dbReference>
<dbReference type="SUPFAM" id="SSF56266">
    <property type="entry name" value="DmpA/ArgJ-like"/>
    <property type="match status" value="1"/>
</dbReference>
<dbReference type="RefSeq" id="WP_013389007.1">
    <property type="nucleotide sequence ID" value="NC_014633.1"/>
</dbReference>
<proteinExistence type="inferred from homology"/>
<dbReference type="KEGG" id="ipo:Ilyop_2592"/>
<geneLocation type="plasmid" evidence="10 11">
    <name>pILYOP01</name>
</geneLocation>
<dbReference type="NCBIfam" id="NF003802">
    <property type="entry name" value="PRK05388.1"/>
    <property type="match status" value="1"/>
</dbReference>
<keyword evidence="11" id="KW-1185">Reference proteome</keyword>
<comment type="catalytic activity">
    <reaction evidence="9">
        <text>L-glutamate + acetyl-CoA = N-acetyl-L-glutamate + CoA + H(+)</text>
        <dbReference type="Rhea" id="RHEA:24292"/>
        <dbReference type="ChEBI" id="CHEBI:15378"/>
        <dbReference type="ChEBI" id="CHEBI:29985"/>
        <dbReference type="ChEBI" id="CHEBI:44337"/>
        <dbReference type="ChEBI" id="CHEBI:57287"/>
        <dbReference type="ChEBI" id="CHEBI:57288"/>
        <dbReference type="EC" id="2.3.1.1"/>
    </reaction>
</comment>
<dbReference type="HAMAP" id="MF_01106">
    <property type="entry name" value="ArgJ"/>
    <property type="match status" value="1"/>
</dbReference>
<dbReference type="Proteomes" id="UP000006875">
    <property type="component" value="Plasmid pILYOP01"/>
</dbReference>
<feature type="site" description="Cleavage; by autolysis" evidence="9">
    <location>
        <begin position="187"/>
        <end position="188"/>
    </location>
</feature>
<evidence type="ECO:0000256" key="3">
    <source>
        <dbReference type="ARBA" id="ARBA00022571"/>
    </source>
</evidence>
<dbReference type="EC" id="2.3.1.35" evidence="9"/>
<organism evidence="10 11">
    <name type="scientific">Ilyobacter polytropus (strain ATCC 51220 / DSM 2926 / LMG 16218 / CuHBu1)</name>
    <dbReference type="NCBI Taxonomy" id="572544"/>
    <lineage>
        <taxon>Bacteria</taxon>
        <taxon>Fusobacteriati</taxon>
        <taxon>Fusobacteriota</taxon>
        <taxon>Fusobacteriia</taxon>
        <taxon>Fusobacteriales</taxon>
        <taxon>Fusobacteriaceae</taxon>
        <taxon>Ilyobacter</taxon>
    </lineage>
</organism>
<dbReference type="FunFam" id="3.10.20.340:FF:000001">
    <property type="entry name" value="Arginine biosynthesis bifunctional protein ArgJ, chloroplastic"/>
    <property type="match status" value="1"/>
</dbReference>
<evidence type="ECO:0000256" key="9">
    <source>
        <dbReference type="HAMAP-Rule" id="MF_01106"/>
    </source>
</evidence>
<feature type="binding site" evidence="9">
    <location>
        <position position="274"/>
    </location>
    <ligand>
        <name>substrate</name>
    </ligand>
</feature>
<keyword evidence="5 9" id="KW-0808">Transferase</keyword>
<comment type="pathway">
    <text evidence="9">Amino-acid biosynthesis; L-arginine biosynthesis; N(2)-acetyl-L-ornithine from L-glutamate: step 1/4.</text>
</comment>
<comment type="subcellular location">
    <subcellularLocation>
        <location evidence="9">Cytoplasm</location>
    </subcellularLocation>
</comment>
<protein>
    <recommendedName>
        <fullName evidence="9">Arginine biosynthesis bifunctional protein ArgJ</fullName>
    </recommendedName>
    <domain>
        <recommendedName>
            <fullName evidence="9">Glutamate N-acetyltransferase</fullName>
            <ecNumber evidence="9">2.3.1.35</ecNumber>
        </recommendedName>
        <alternativeName>
            <fullName evidence="9">Ornithine acetyltransferase</fullName>
            <shortName evidence="9">OATase</shortName>
        </alternativeName>
        <alternativeName>
            <fullName evidence="9">Ornithine transacetylase</fullName>
        </alternativeName>
    </domain>
    <domain>
        <recommendedName>
            <fullName evidence="9">Amino-acid acetyltransferase</fullName>
            <ecNumber evidence="9">2.3.1.1</ecNumber>
        </recommendedName>
        <alternativeName>
            <fullName evidence="9">N-acetylglutamate synthase</fullName>
            <shortName evidence="9">AGSase</shortName>
        </alternativeName>
    </domain>
    <component>
        <recommendedName>
            <fullName evidence="9">Arginine biosynthesis bifunctional protein ArgJ alpha chain</fullName>
        </recommendedName>
    </component>
    <component>
        <recommendedName>
            <fullName evidence="9">Arginine biosynthesis bifunctional protein ArgJ beta chain</fullName>
        </recommendedName>
    </component>
</protein>
<evidence type="ECO:0000256" key="4">
    <source>
        <dbReference type="ARBA" id="ARBA00022605"/>
    </source>
</evidence>
<dbReference type="CDD" id="cd02152">
    <property type="entry name" value="OAT"/>
    <property type="match status" value="1"/>
</dbReference>
<evidence type="ECO:0000256" key="2">
    <source>
        <dbReference type="ARBA" id="ARBA00011475"/>
    </source>
</evidence>
<evidence type="ECO:0000313" key="10">
    <source>
        <dbReference type="EMBL" id="ADO84349.1"/>
    </source>
</evidence>
<keyword evidence="3 9" id="KW-0055">Arginine biosynthesis</keyword>
<dbReference type="Pfam" id="PF01960">
    <property type="entry name" value="ArgJ"/>
    <property type="match status" value="1"/>
</dbReference>
<evidence type="ECO:0000256" key="7">
    <source>
        <dbReference type="ARBA" id="ARBA00023315"/>
    </source>
</evidence>
<comment type="similarity">
    <text evidence="1 9">Belongs to the ArgJ family.</text>
</comment>
<dbReference type="Gene3D" id="3.10.20.340">
    <property type="entry name" value="ArgJ beta chain, C-terminal domain"/>
    <property type="match status" value="1"/>
</dbReference>
<dbReference type="UniPathway" id="UPA00068">
    <property type="reaction ID" value="UER00106"/>
</dbReference>
<feature type="chain" id="PRO_5023561373" description="Arginine biosynthesis bifunctional protein ArgJ alpha chain" evidence="9">
    <location>
        <begin position="1"/>
        <end position="187"/>
    </location>
</feature>
<gene>
    <name evidence="9" type="primary">argJ</name>
    <name evidence="10" type="ordered locus">Ilyop_2592</name>
</gene>
<keyword evidence="7 9" id="KW-0012">Acyltransferase</keyword>
<dbReference type="InterPro" id="IPR002813">
    <property type="entry name" value="Arg_biosynth_ArgJ"/>
</dbReference>
<feature type="binding site" evidence="9">
    <location>
        <position position="188"/>
    </location>
    <ligand>
        <name>substrate</name>
    </ligand>
</feature>
<dbReference type="PANTHER" id="PTHR23100:SF0">
    <property type="entry name" value="ARGININE BIOSYNTHESIS BIFUNCTIONAL PROTEIN ARGJ, MITOCHONDRIAL"/>
    <property type="match status" value="1"/>
</dbReference>
<keyword evidence="10" id="KW-0614">Plasmid</keyword>
<evidence type="ECO:0000256" key="5">
    <source>
        <dbReference type="ARBA" id="ARBA00022679"/>
    </source>
</evidence>
<dbReference type="HOGENOM" id="CLU_027172_1_0_0"/>
<keyword evidence="4 9" id="KW-0028">Amino-acid biosynthesis</keyword>
<comment type="pathway">
    <text evidence="9">Amino-acid biosynthesis; L-arginine biosynthesis; L-ornithine and N-acetyl-L-glutamate from L-glutamate and N(2)-acetyl-L-ornithine (cyclic): step 1/1.</text>
</comment>
<dbReference type="GO" id="GO:0006592">
    <property type="term" value="P:ornithine biosynthetic process"/>
    <property type="evidence" value="ECO:0007669"/>
    <property type="project" value="TreeGrafter"/>
</dbReference>
<feature type="binding site" evidence="9">
    <location>
        <position position="151"/>
    </location>
    <ligand>
        <name>substrate</name>
    </ligand>
</feature>
<dbReference type="NCBIfam" id="TIGR00120">
    <property type="entry name" value="ArgJ"/>
    <property type="match status" value="1"/>
</dbReference>
<dbReference type="GO" id="GO:0006526">
    <property type="term" value="P:L-arginine biosynthetic process"/>
    <property type="evidence" value="ECO:0007669"/>
    <property type="project" value="UniProtKB-UniRule"/>
</dbReference>
<keyword evidence="9" id="KW-0963">Cytoplasm</keyword>
<keyword evidence="6 9" id="KW-0068">Autocatalytic cleavage</keyword>
<dbReference type="OrthoDB" id="9804242at2"/>
<dbReference type="GO" id="GO:0005737">
    <property type="term" value="C:cytoplasm"/>
    <property type="evidence" value="ECO:0007669"/>
    <property type="project" value="UniProtKB-SubCell"/>
</dbReference>
<dbReference type="EC" id="2.3.1.1" evidence="9"/>
<evidence type="ECO:0000313" key="11">
    <source>
        <dbReference type="Proteomes" id="UP000006875"/>
    </source>
</evidence>
<dbReference type="GO" id="GO:0004358">
    <property type="term" value="F:L-glutamate N-acetyltransferase activity, acting on acetyl-L-ornithine as donor"/>
    <property type="evidence" value="ECO:0007669"/>
    <property type="project" value="UniProtKB-UniRule"/>
</dbReference>
<sequence length="405" mass="43198">MKILEGKSITAVQGIKAAGITAGIKKSGRKDVCVVYSEKEAVGSAVFTTNKVKAAPLFLDMENIKNDTIRAIVVNSGNANACTGKEGYENSVKMGKVVAEHFAIDPKEVIVESTGVIGVQLPMDKIVSGIEEACKSVSAEGGHDAAEAIMTTDLFVKEVAIEIEVDGKPVTIAGMAKGSGMIHPNMATMLGTVVTDINITKAMLEKAFKGSVDDSYNMISVDGDTSTNDMVVVMANGMAENKLIDSENEDFMKFKAALDYLNKELAKLIAIDGEGATKLLEANVVNAKDVKSAKSAAKSVITSNLTKCAFFGEDANWGRILCAVGYSEADFDPEKIDIFLKSNGLSIQVAENGRGMAFDELLASEILKEKEVTVYIDMKIGEAEATAWGCDLSYKYVEINGAYRT</sequence>
<dbReference type="EMBL" id="CP002282">
    <property type="protein sequence ID" value="ADO84349.1"/>
    <property type="molecule type" value="Genomic_DNA"/>
</dbReference>
<comment type="subunit">
    <text evidence="2 9">Heterotetramer of two alpha and two beta chains.</text>
</comment>
<dbReference type="InterPro" id="IPR016117">
    <property type="entry name" value="ArgJ-like_dom_sf"/>
</dbReference>
<evidence type="ECO:0000256" key="1">
    <source>
        <dbReference type="ARBA" id="ARBA00006774"/>
    </source>
</evidence>
<evidence type="ECO:0000256" key="6">
    <source>
        <dbReference type="ARBA" id="ARBA00022813"/>
    </source>
</evidence>
<feature type="binding site" evidence="9">
    <location>
        <position position="405"/>
    </location>
    <ligand>
        <name>substrate</name>
    </ligand>
</feature>
<dbReference type="FunFam" id="3.60.70.12:FF:000001">
    <property type="entry name" value="Arginine biosynthesis bifunctional protein ArgJ, chloroplastic"/>
    <property type="match status" value="1"/>
</dbReference>
<keyword evidence="9" id="KW-0511">Multifunctional enzyme</keyword>
<dbReference type="GO" id="GO:0004042">
    <property type="term" value="F:L-glutamate N-acetyltransferase activity"/>
    <property type="evidence" value="ECO:0007669"/>
    <property type="project" value="UniProtKB-UniRule"/>
</dbReference>
<feature type="binding site" evidence="9">
    <location>
        <position position="177"/>
    </location>
    <ligand>
        <name>substrate</name>
    </ligand>
</feature>
<comment type="catalytic activity">
    <reaction evidence="8 9">
        <text>N(2)-acetyl-L-ornithine + L-glutamate = N-acetyl-L-glutamate + L-ornithine</text>
        <dbReference type="Rhea" id="RHEA:15349"/>
        <dbReference type="ChEBI" id="CHEBI:29985"/>
        <dbReference type="ChEBI" id="CHEBI:44337"/>
        <dbReference type="ChEBI" id="CHEBI:46911"/>
        <dbReference type="ChEBI" id="CHEBI:57805"/>
        <dbReference type="EC" id="2.3.1.35"/>
    </reaction>
</comment>
<comment type="function">
    <text evidence="9">Catalyzes two activities which are involved in the cyclic version of arginine biosynthesis: the synthesis of N-acetylglutamate from glutamate and acetyl-CoA as the acetyl donor, and of ornithine by transacetylation between N(2)-acetylornithine and glutamate.</text>
</comment>
<feature type="active site" description="Nucleophile" evidence="9">
    <location>
        <position position="188"/>
    </location>
</feature>
<dbReference type="PANTHER" id="PTHR23100">
    <property type="entry name" value="ARGININE BIOSYNTHESIS BIFUNCTIONAL PROTEIN ARGJ"/>
    <property type="match status" value="1"/>
</dbReference>
<feature type="site" description="Involved in the stabilization of negative charge on the oxyanion by the formation of the oxyanion hole" evidence="9">
    <location>
        <position position="114"/>
    </location>
</feature>
<accession>E3HC23</accession>
<feature type="binding site" evidence="9">
    <location>
        <position position="400"/>
    </location>
    <ligand>
        <name>substrate</name>
    </ligand>
</feature>
<dbReference type="MEROPS" id="T05.002"/>
<name>E3HC23_ILYPC</name>